<proteinExistence type="predicted"/>
<sequence>MSLEDRLSQGVKYDALKNQGTKPVSLKKIEITGGDFSNHFYDKLLSPALNVKDGVQLTVLDDELTSIQQRLLYTGLFRDVSVKLDLDGAPQVPTLLQGAPQQPGSSSKPLPVKATILLKELPLLKYQSFSKSTDNDVSCGVRYLNPNVSQNGDSLLVDVNLQYDPTARAITKNVWSLTYLAPSWISSEGSKFVLTPAVSSVDARKWASHKQYSVGGLLGLQRLCFKKCGDSIITNGLVGELRQVTDISNNASDAIRTYAGGDLKLGFQSHLGHDTREYVGRFTRDGSYGELNFELSGHNSVDYSHGSQEEIKLQPFIKSVGHYEGARSFFCDNFTLGYTVDTGFIKSLINADDKLHISDKFLLGGLGSLQGFRLNSVGLKSGHDYVGGSSLFKADLRLFTRLPNTKRESPLRLYNYVNFGDVYETKTLSALGDLIASGDFITKSAMSTGVGLSYKADNATLDLSYNVPLSSRSQDSASPGLNFAVTLNFK</sequence>
<comment type="subcellular location">
    <subcellularLocation>
        <location evidence="1">Membrane</location>
    </subcellularLocation>
</comment>
<dbReference type="AlphaFoldDB" id="A0A0H5C7H3"/>
<feature type="domain" description="Bacterial surface antigen (D15)" evidence="3">
    <location>
        <begin position="131"/>
        <end position="486"/>
    </location>
</feature>
<dbReference type="InterPro" id="IPR000184">
    <property type="entry name" value="Bac_surfAg_D15"/>
</dbReference>
<dbReference type="OrthoDB" id="1724197at2759"/>
<reference evidence="4" key="1">
    <citation type="submission" date="2014-12" db="EMBL/GenBank/DDBJ databases">
        <authorList>
            <person name="Jaenicke S."/>
        </authorList>
    </citation>
    <scope>NUCLEOTIDE SEQUENCE [LARGE SCALE GENOMIC DNA]</scope>
    <source>
        <strain evidence="4">CBS1600</strain>
    </source>
</reference>
<keyword evidence="2" id="KW-0472">Membrane</keyword>
<evidence type="ECO:0000313" key="6">
    <source>
        <dbReference type="Proteomes" id="UP000038830"/>
    </source>
</evidence>
<accession>A0A0H5C7H3</accession>
<dbReference type="Gene3D" id="2.40.160.50">
    <property type="entry name" value="membrane protein fhac: a member of the omp85/tpsb transporter family"/>
    <property type="match status" value="1"/>
</dbReference>
<evidence type="ECO:0000313" key="7">
    <source>
        <dbReference type="Proteomes" id="UP000094389"/>
    </source>
</evidence>
<evidence type="ECO:0000259" key="3">
    <source>
        <dbReference type="Pfam" id="PF01103"/>
    </source>
</evidence>
<dbReference type="GeneID" id="30992028"/>
<dbReference type="STRING" id="983966.A0A0H5C7H3"/>
<accession>A0A1E4RX27</accession>
<name>A0A0H5C7H3_CYBJN</name>
<keyword evidence="7" id="KW-1185">Reference proteome</keyword>
<dbReference type="Pfam" id="PF01103">
    <property type="entry name" value="Omp85"/>
    <property type="match status" value="1"/>
</dbReference>
<organism evidence="4 6">
    <name type="scientific">Cyberlindnera jadinii (strain ATCC 18201 / CBS 1600 / BCRC 20928 / JCM 3617 / NBRC 0987 / NRRL Y-1542)</name>
    <name type="common">Torula yeast</name>
    <name type="synonym">Candida utilis</name>
    <dbReference type="NCBI Taxonomy" id="983966"/>
    <lineage>
        <taxon>Eukaryota</taxon>
        <taxon>Fungi</taxon>
        <taxon>Dikarya</taxon>
        <taxon>Ascomycota</taxon>
        <taxon>Saccharomycotina</taxon>
        <taxon>Saccharomycetes</taxon>
        <taxon>Phaffomycetales</taxon>
        <taxon>Phaffomycetaceae</taxon>
        <taxon>Cyberlindnera</taxon>
    </lineage>
</organism>
<evidence type="ECO:0000256" key="1">
    <source>
        <dbReference type="ARBA" id="ARBA00004370"/>
    </source>
</evidence>
<dbReference type="EMBL" id="CDQK01000005">
    <property type="protein sequence ID" value="CEP24073.1"/>
    <property type="molecule type" value="Genomic_DNA"/>
</dbReference>
<dbReference type="Proteomes" id="UP000094389">
    <property type="component" value="Unassembled WGS sequence"/>
</dbReference>
<dbReference type="EMBL" id="KV453938">
    <property type="protein sequence ID" value="ODV71829.1"/>
    <property type="molecule type" value="Genomic_DNA"/>
</dbReference>
<protein>
    <recommendedName>
        <fullName evidence="3">Bacterial surface antigen (D15) domain-containing protein</fullName>
    </recommendedName>
</protein>
<dbReference type="GO" id="GO:0019867">
    <property type="term" value="C:outer membrane"/>
    <property type="evidence" value="ECO:0007669"/>
    <property type="project" value="InterPro"/>
</dbReference>
<evidence type="ECO:0000256" key="2">
    <source>
        <dbReference type="ARBA" id="ARBA00023136"/>
    </source>
</evidence>
<evidence type="ECO:0000313" key="4">
    <source>
        <dbReference type="EMBL" id="CEP24073.1"/>
    </source>
</evidence>
<reference evidence="6" key="2">
    <citation type="journal article" date="2015" name="J. Biotechnol.">
        <title>The structure of the Cyberlindnera jadinii genome and its relation to Candida utilis analyzed by the occurrence of single nucleotide polymorphisms.</title>
        <authorList>
            <person name="Rupp O."/>
            <person name="Brinkrolf K."/>
            <person name="Buerth C."/>
            <person name="Kunigo M."/>
            <person name="Schneider J."/>
            <person name="Jaenicke S."/>
            <person name="Goesmann A."/>
            <person name="Puehler A."/>
            <person name="Jaeger K.-E."/>
            <person name="Ernst J.F."/>
        </authorList>
    </citation>
    <scope>NUCLEOTIDE SEQUENCE [LARGE SCALE GENOMIC DNA]</scope>
    <source>
        <strain evidence="6">ATCC 18201 / CBS 1600 / BCRC 20928 / JCM 3617 / NBRC 0987 / NRRL Y-1542</strain>
    </source>
</reference>
<dbReference type="OMA" id="RYFNEWV"/>
<dbReference type="RefSeq" id="XP_020068868.1">
    <property type="nucleotide sequence ID" value="XM_020217632.1"/>
</dbReference>
<evidence type="ECO:0000313" key="5">
    <source>
        <dbReference type="EMBL" id="ODV71829.1"/>
    </source>
</evidence>
<reference evidence="5 7" key="3">
    <citation type="journal article" date="2016" name="Proc. Natl. Acad. Sci. U.S.A.">
        <title>Comparative genomics of biotechnologically important yeasts.</title>
        <authorList>
            <person name="Riley R."/>
            <person name="Haridas S."/>
            <person name="Wolfe K.H."/>
            <person name="Lopes M.R."/>
            <person name="Hittinger C.T."/>
            <person name="Goeker M."/>
            <person name="Salamov A.A."/>
            <person name="Wisecaver J.H."/>
            <person name="Long T.M."/>
            <person name="Calvey C.H."/>
            <person name="Aerts A.L."/>
            <person name="Barry K.W."/>
            <person name="Choi C."/>
            <person name="Clum A."/>
            <person name="Coughlan A.Y."/>
            <person name="Deshpande S."/>
            <person name="Douglass A.P."/>
            <person name="Hanson S.J."/>
            <person name="Klenk H.-P."/>
            <person name="LaButti K.M."/>
            <person name="Lapidus A."/>
            <person name="Lindquist E.A."/>
            <person name="Lipzen A.M."/>
            <person name="Meier-Kolthoff J.P."/>
            <person name="Ohm R.A."/>
            <person name="Otillar R.P."/>
            <person name="Pangilinan J.L."/>
            <person name="Peng Y."/>
            <person name="Rokas A."/>
            <person name="Rosa C.A."/>
            <person name="Scheuner C."/>
            <person name="Sibirny A.A."/>
            <person name="Slot J.C."/>
            <person name="Stielow J.B."/>
            <person name="Sun H."/>
            <person name="Kurtzman C.P."/>
            <person name="Blackwell M."/>
            <person name="Grigoriev I.V."/>
            <person name="Jeffries T.W."/>
        </authorList>
    </citation>
    <scope>NUCLEOTIDE SEQUENCE [LARGE SCALE GENOMIC DNA]</scope>
    <source>
        <strain evidence="7">ATCC 18201 / CBS 1600 / BCRC 20928 / JCM 3617 / NBRC 0987 / NRRL Y-1542</strain>
        <strain evidence="5">NRRL Y-1542</strain>
    </source>
</reference>
<gene>
    <name evidence="4" type="ORF">BN1211_4790</name>
    <name evidence="5" type="ORF">CYBJADRAFT_28607</name>
</gene>
<dbReference type="Proteomes" id="UP000038830">
    <property type="component" value="Unassembled WGS sequence"/>
</dbReference>